<name>A0A2Z7A569_9LAMI</name>
<protein>
    <submittedName>
        <fullName evidence="1">Uncharacterized protein</fullName>
    </submittedName>
</protein>
<keyword evidence="2" id="KW-1185">Reference proteome</keyword>
<evidence type="ECO:0000313" key="1">
    <source>
        <dbReference type="EMBL" id="KZV16637.1"/>
    </source>
</evidence>
<proteinExistence type="predicted"/>
<gene>
    <name evidence="1" type="ORF">F511_44545</name>
</gene>
<dbReference type="Proteomes" id="UP000250235">
    <property type="component" value="Unassembled WGS sequence"/>
</dbReference>
<sequence>MLLTAESSPLFQNAVVPTNPTTTFSYSLLKHASALSTAQRQQIPLRLLNTTTQRQLLKSPLLNANIQR</sequence>
<organism evidence="1 2">
    <name type="scientific">Dorcoceras hygrometricum</name>
    <dbReference type="NCBI Taxonomy" id="472368"/>
    <lineage>
        <taxon>Eukaryota</taxon>
        <taxon>Viridiplantae</taxon>
        <taxon>Streptophyta</taxon>
        <taxon>Embryophyta</taxon>
        <taxon>Tracheophyta</taxon>
        <taxon>Spermatophyta</taxon>
        <taxon>Magnoliopsida</taxon>
        <taxon>eudicotyledons</taxon>
        <taxon>Gunneridae</taxon>
        <taxon>Pentapetalae</taxon>
        <taxon>asterids</taxon>
        <taxon>lamiids</taxon>
        <taxon>Lamiales</taxon>
        <taxon>Gesneriaceae</taxon>
        <taxon>Didymocarpoideae</taxon>
        <taxon>Trichosporeae</taxon>
        <taxon>Loxocarpinae</taxon>
        <taxon>Dorcoceras</taxon>
    </lineage>
</organism>
<dbReference type="AlphaFoldDB" id="A0A2Z7A569"/>
<reference evidence="1 2" key="1">
    <citation type="journal article" date="2015" name="Proc. Natl. Acad. Sci. U.S.A.">
        <title>The resurrection genome of Boea hygrometrica: A blueprint for survival of dehydration.</title>
        <authorList>
            <person name="Xiao L."/>
            <person name="Yang G."/>
            <person name="Zhang L."/>
            <person name="Yang X."/>
            <person name="Zhao S."/>
            <person name="Ji Z."/>
            <person name="Zhou Q."/>
            <person name="Hu M."/>
            <person name="Wang Y."/>
            <person name="Chen M."/>
            <person name="Xu Y."/>
            <person name="Jin H."/>
            <person name="Xiao X."/>
            <person name="Hu G."/>
            <person name="Bao F."/>
            <person name="Hu Y."/>
            <person name="Wan P."/>
            <person name="Li L."/>
            <person name="Deng X."/>
            <person name="Kuang T."/>
            <person name="Xiang C."/>
            <person name="Zhu J.K."/>
            <person name="Oliver M.J."/>
            <person name="He Y."/>
        </authorList>
    </citation>
    <scope>NUCLEOTIDE SEQUENCE [LARGE SCALE GENOMIC DNA]</scope>
    <source>
        <strain evidence="2">cv. XS01</strain>
    </source>
</reference>
<dbReference type="EMBL" id="KV018927">
    <property type="protein sequence ID" value="KZV16637.1"/>
    <property type="molecule type" value="Genomic_DNA"/>
</dbReference>
<accession>A0A2Z7A569</accession>
<evidence type="ECO:0000313" key="2">
    <source>
        <dbReference type="Proteomes" id="UP000250235"/>
    </source>
</evidence>